<dbReference type="GeneID" id="27684123"/>
<dbReference type="InterPro" id="IPR011013">
    <property type="entry name" value="Gal_mutarotase_sf_dom"/>
</dbReference>
<dbReference type="AlphaFoldDB" id="A0A0L0HUY7"/>
<protein>
    <recommendedName>
        <fullName evidence="9">Glucosidase II subunit alpha</fullName>
    </recommendedName>
</protein>
<evidence type="ECO:0000256" key="11">
    <source>
        <dbReference type="SAM" id="MobiDB-lite"/>
    </source>
</evidence>
<dbReference type="FunCoup" id="A0A0L0HUY7">
    <property type="interactions" value="442"/>
</dbReference>
<dbReference type="EMBL" id="KQ257450">
    <property type="protein sequence ID" value="KND04679.1"/>
    <property type="molecule type" value="Genomic_DNA"/>
</dbReference>
<dbReference type="RefSeq" id="XP_016612718.1">
    <property type="nucleotide sequence ID" value="XM_016748721.1"/>
</dbReference>
<keyword evidence="17" id="KW-1185">Reference proteome</keyword>
<dbReference type="PANTHER" id="PTHR22762:SF54">
    <property type="entry name" value="BCDNA.GH04962"/>
    <property type="match status" value="1"/>
</dbReference>
<feature type="domain" description="Glycoside hydrolase family 31 TIM barrel" evidence="13">
    <location>
        <begin position="408"/>
        <end position="736"/>
    </location>
</feature>
<evidence type="ECO:0000313" key="17">
    <source>
        <dbReference type="Proteomes" id="UP000053201"/>
    </source>
</evidence>
<organism evidence="16 17">
    <name type="scientific">Spizellomyces punctatus (strain DAOM BR117)</name>
    <dbReference type="NCBI Taxonomy" id="645134"/>
    <lineage>
        <taxon>Eukaryota</taxon>
        <taxon>Fungi</taxon>
        <taxon>Fungi incertae sedis</taxon>
        <taxon>Chytridiomycota</taxon>
        <taxon>Chytridiomycota incertae sedis</taxon>
        <taxon>Chytridiomycetes</taxon>
        <taxon>Spizellomycetales</taxon>
        <taxon>Spizellomycetaceae</taxon>
        <taxon>Spizellomyces</taxon>
    </lineage>
</organism>
<evidence type="ECO:0000256" key="10">
    <source>
        <dbReference type="RuleBase" id="RU361185"/>
    </source>
</evidence>
<name>A0A0L0HUY7_SPIPD</name>
<feature type="chain" id="PRO_5005540390" description="Glucosidase II subunit alpha" evidence="12">
    <location>
        <begin position="27"/>
        <end position="973"/>
    </location>
</feature>
<sequence>MFPRGVAVGMTRRLVHIICLVVLLFAKDIVMVKHGDFKTCQQSGFCVRQSAFADLVDKVPSFGSQYELLPDSLKIDEGKGVVTAHLLDQKQKTPFIFELFLLEHDTARVRIKEAPPIKPRYELLGDLALASSLPASVPIAKVNRTSTGEEIAVHFGVSGKNLLVLHARPFRFELSVNGVPAVSFNDKGYLYYEHSRSKESTPALENQAASAADGNVPVEEGANKDDEITKLQEALNKDLWEETFNGKTDSKPNGPASIGFDVSFPGSSNVYGLPQHASTFSLKTTRGENREYDQPYRLYNLDVFEYILDSPMALYGSIPFMMSHKKGVSSGVFWLNSAEMWIDVEKSKGTGTLSKLASYIPFATSKETSATTTSTHWMAESGVLDVFVFVGSTPNDIFDSFTAITGRPAMPQHFATAYHQCRWNYMDEQDVADVNAGFEKHDIPYDVLWLDIEHTDGKKYFTWDKTKFPNPETMQNNLAGTGRKMVTIIDPHIKRDDGYYVTKEAREKGLFIKDKDGNEFDGWCWPGSSSWIDYTDPAARQYWAEKFQFSEYKGSTPSLYTWNDMNEPSVFTGPETTMPKDALHHGGIEHRDVHNVYGTLLHRSTYEGHLLRSKNEDRPFVLSRAFFAGTQRYGAIWTGDNTAEWGHLAASVPMILSIGVAGVVFSGADVGGFFGNPEPDLLLRWYQVAAFQPFFRAHAHIDTKRREPWLFGEPYTSLIREAIRQRYRIMPYLYTLFWQSTQNGSPIMRPMVSEFPEDENTFGMGDQFMLGKGLLIKPVVQKDQSSVDVYLPKLAVWYDYTSLGKVAPSAAGVLNVKTPLEKIPVLLRGGTILPRRERIRRASNLMLHDPYTLLVALDHKGEATGTIYADDGHSFRFREGKYVLSELSYSSGTLSARGVRLGNDAKLSDADVDALSARVERLIITGLSALPKKVELDGRQLEFTGEKVDGDVYKIVVKDPKAWVGRDWKIHVE</sequence>
<evidence type="ECO:0000256" key="8">
    <source>
        <dbReference type="ARBA" id="ARBA00023295"/>
    </source>
</evidence>
<dbReference type="GO" id="GO:0017177">
    <property type="term" value="C:glucosidase II complex"/>
    <property type="evidence" value="ECO:0007669"/>
    <property type="project" value="EnsemblFungi"/>
</dbReference>
<dbReference type="InterPro" id="IPR025887">
    <property type="entry name" value="Glyco_hydro_31_N_dom"/>
</dbReference>
<dbReference type="VEuPathDB" id="FungiDB:SPPG_00393"/>
<dbReference type="PROSITE" id="PS00707">
    <property type="entry name" value="GLYCOSYL_HYDROL_F31_2"/>
    <property type="match status" value="1"/>
</dbReference>
<dbReference type="GO" id="GO:0006491">
    <property type="term" value="P:N-glycan processing"/>
    <property type="evidence" value="ECO:0007669"/>
    <property type="project" value="EnsemblFungi"/>
</dbReference>
<dbReference type="FunFam" id="2.60.40.1180:FF:000023">
    <property type="entry name" value="neutral alpha-glucosidase AB isoform X2"/>
    <property type="match status" value="1"/>
</dbReference>
<comment type="pathway">
    <text evidence="2">Glycan metabolism; N-glycan metabolism.</text>
</comment>
<evidence type="ECO:0000259" key="15">
    <source>
        <dbReference type="Pfam" id="PF21365"/>
    </source>
</evidence>
<dbReference type="InterPro" id="IPR017853">
    <property type="entry name" value="GH"/>
</dbReference>
<comment type="subcellular location">
    <subcellularLocation>
        <location evidence="1">Endoplasmic reticulum</location>
    </subcellularLocation>
</comment>
<dbReference type="CDD" id="cd06603">
    <property type="entry name" value="GH31_GANC_GANAB_alpha"/>
    <property type="match status" value="1"/>
</dbReference>
<evidence type="ECO:0000256" key="9">
    <source>
        <dbReference type="ARBA" id="ARBA00042895"/>
    </source>
</evidence>
<evidence type="ECO:0000259" key="13">
    <source>
        <dbReference type="Pfam" id="PF01055"/>
    </source>
</evidence>
<dbReference type="CDD" id="cd14752">
    <property type="entry name" value="GH31_N"/>
    <property type="match status" value="1"/>
</dbReference>
<accession>A0A0L0HUY7</accession>
<evidence type="ECO:0000256" key="3">
    <source>
        <dbReference type="ARBA" id="ARBA00007806"/>
    </source>
</evidence>
<dbReference type="GO" id="GO:0106407">
    <property type="term" value="F:Glc2Man9GlcNAc2 oligosaccharide glucosidase activity"/>
    <property type="evidence" value="ECO:0007669"/>
    <property type="project" value="EnsemblFungi"/>
</dbReference>
<evidence type="ECO:0000256" key="12">
    <source>
        <dbReference type="SAM" id="SignalP"/>
    </source>
</evidence>
<dbReference type="FunFam" id="3.20.20.80:FF:000039">
    <property type="entry name" value="Glucosidase, alpha neutral C"/>
    <property type="match status" value="1"/>
</dbReference>
<dbReference type="Gene3D" id="3.20.20.80">
    <property type="entry name" value="Glycosidases"/>
    <property type="match status" value="2"/>
</dbReference>
<evidence type="ECO:0000256" key="6">
    <source>
        <dbReference type="ARBA" id="ARBA00022824"/>
    </source>
</evidence>
<dbReference type="STRING" id="645134.A0A0L0HUY7"/>
<dbReference type="SUPFAM" id="SSF74650">
    <property type="entry name" value="Galactose mutarotase-like"/>
    <property type="match status" value="1"/>
</dbReference>
<dbReference type="Gene3D" id="2.60.40.1180">
    <property type="entry name" value="Golgi alpha-mannosidase II"/>
    <property type="match status" value="2"/>
</dbReference>
<evidence type="ECO:0000256" key="4">
    <source>
        <dbReference type="ARBA" id="ARBA00022729"/>
    </source>
</evidence>
<evidence type="ECO:0000256" key="2">
    <source>
        <dbReference type="ARBA" id="ARBA00004833"/>
    </source>
</evidence>
<evidence type="ECO:0000256" key="7">
    <source>
        <dbReference type="ARBA" id="ARBA00023180"/>
    </source>
</evidence>
<evidence type="ECO:0000313" key="16">
    <source>
        <dbReference type="EMBL" id="KND04679.1"/>
    </source>
</evidence>
<dbReference type="SUPFAM" id="SSF51011">
    <property type="entry name" value="Glycosyl hydrolase domain"/>
    <property type="match status" value="1"/>
</dbReference>
<dbReference type="Pfam" id="PF01055">
    <property type="entry name" value="Glyco_hydro_31_2nd"/>
    <property type="match status" value="1"/>
</dbReference>
<keyword evidence="6" id="KW-0256">Endoplasmic reticulum</keyword>
<dbReference type="InParanoid" id="A0A0L0HUY7"/>
<dbReference type="GO" id="GO:0030246">
    <property type="term" value="F:carbohydrate binding"/>
    <property type="evidence" value="ECO:0007669"/>
    <property type="project" value="InterPro"/>
</dbReference>
<proteinExistence type="inferred from homology"/>
<dbReference type="OMA" id="TVHQPLW"/>
<evidence type="ECO:0000259" key="14">
    <source>
        <dbReference type="Pfam" id="PF13802"/>
    </source>
</evidence>
<keyword evidence="7" id="KW-0325">Glycoprotein</keyword>
<dbReference type="GO" id="GO:0033919">
    <property type="term" value="F:glucan 1,3-alpha-glucosidase activity"/>
    <property type="evidence" value="ECO:0007669"/>
    <property type="project" value="EnsemblFungi"/>
</dbReference>
<comment type="similarity">
    <text evidence="3 10">Belongs to the glycosyl hydrolase 31 family.</text>
</comment>
<dbReference type="InterPro" id="IPR000322">
    <property type="entry name" value="Glyco_hydro_31_TIM"/>
</dbReference>
<dbReference type="GO" id="GO:0070880">
    <property type="term" value="P:fungal-type cell wall beta-glucan biosynthetic process"/>
    <property type="evidence" value="ECO:0007669"/>
    <property type="project" value="EnsemblFungi"/>
</dbReference>
<dbReference type="OrthoDB" id="3237269at2759"/>
<dbReference type="Proteomes" id="UP000053201">
    <property type="component" value="Unassembled WGS sequence"/>
</dbReference>
<reference evidence="16 17" key="1">
    <citation type="submission" date="2009-08" db="EMBL/GenBank/DDBJ databases">
        <title>The Genome Sequence of Spizellomyces punctatus strain DAOM BR117.</title>
        <authorList>
            <consortium name="The Broad Institute Genome Sequencing Platform"/>
            <person name="Russ C."/>
            <person name="Cuomo C."/>
            <person name="Shea T."/>
            <person name="Young S.K."/>
            <person name="Zeng Q."/>
            <person name="Koehrsen M."/>
            <person name="Haas B."/>
            <person name="Borodovsky M."/>
            <person name="Guigo R."/>
            <person name="Alvarado L."/>
            <person name="Berlin A."/>
            <person name="Bochicchio J."/>
            <person name="Borenstein D."/>
            <person name="Chapman S."/>
            <person name="Chen Z."/>
            <person name="Engels R."/>
            <person name="Freedman E."/>
            <person name="Gellesch M."/>
            <person name="Goldberg J."/>
            <person name="Griggs A."/>
            <person name="Gujja S."/>
            <person name="Heiman D."/>
            <person name="Hepburn T."/>
            <person name="Howarth C."/>
            <person name="Jen D."/>
            <person name="Larson L."/>
            <person name="Lewis B."/>
            <person name="Mehta T."/>
            <person name="Park D."/>
            <person name="Pearson M."/>
            <person name="Roberts A."/>
            <person name="Saif S."/>
            <person name="Shenoy N."/>
            <person name="Sisk P."/>
            <person name="Stolte C."/>
            <person name="Sykes S."/>
            <person name="Thomson T."/>
            <person name="Walk T."/>
            <person name="White J."/>
            <person name="Yandava C."/>
            <person name="Burger G."/>
            <person name="Gray M.W."/>
            <person name="Holland P.W.H."/>
            <person name="King N."/>
            <person name="Lang F.B.F."/>
            <person name="Roger A.J."/>
            <person name="Ruiz-Trillo I."/>
            <person name="Lander E."/>
            <person name="Nusbaum C."/>
        </authorList>
    </citation>
    <scope>NUCLEOTIDE SEQUENCE [LARGE SCALE GENOMIC DNA]</scope>
    <source>
        <strain evidence="16 17">DAOM BR117</strain>
    </source>
</reference>
<keyword evidence="4 12" id="KW-0732">Signal</keyword>
<dbReference type="Gene3D" id="2.60.40.1760">
    <property type="entry name" value="glycosyl hydrolase (family 31)"/>
    <property type="match status" value="1"/>
</dbReference>
<keyword evidence="8 10" id="KW-0326">Glycosidase</keyword>
<dbReference type="GO" id="GO:0005788">
    <property type="term" value="C:endoplasmic reticulum lumen"/>
    <property type="evidence" value="ECO:0007669"/>
    <property type="project" value="EnsemblFungi"/>
</dbReference>
<dbReference type="eggNOG" id="KOG1066">
    <property type="taxonomic scope" value="Eukaryota"/>
</dbReference>
<feature type="domain" description="Glycoside hydrolase family 31 N-terminal" evidence="14">
    <location>
        <begin position="97"/>
        <end position="343"/>
    </location>
</feature>
<dbReference type="InterPro" id="IPR013780">
    <property type="entry name" value="Glyco_hydro_b"/>
</dbReference>
<feature type="region of interest" description="Disordered" evidence="11">
    <location>
        <begin position="201"/>
        <end position="223"/>
    </location>
</feature>
<evidence type="ECO:0000256" key="1">
    <source>
        <dbReference type="ARBA" id="ARBA00004240"/>
    </source>
</evidence>
<keyword evidence="5 10" id="KW-0378">Hydrolase</keyword>
<dbReference type="Pfam" id="PF13802">
    <property type="entry name" value="Gal_mutarotas_2"/>
    <property type="match status" value="1"/>
</dbReference>
<evidence type="ECO:0000256" key="5">
    <source>
        <dbReference type="ARBA" id="ARBA00022801"/>
    </source>
</evidence>
<dbReference type="PANTHER" id="PTHR22762">
    <property type="entry name" value="ALPHA-GLUCOSIDASE"/>
    <property type="match status" value="1"/>
</dbReference>
<gene>
    <name evidence="16" type="ORF">SPPG_00393</name>
</gene>
<feature type="domain" description="Glycosyl hydrolase family 31 C-terminal" evidence="15">
    <location>
        <begin position="744"/>
        <end position="833"/>
    </location>
</feature>
<dbReference type="InterPro" id="IPR030459">
    <property type="entry name" value="Glyco_hydro_31_CS"/>
</dbReference>
<dbReference type="SUPFAM" id="SSF51445">
    <property type="entry name" value="(Trans)glycosidases"/>
    <property type="match status" value="1"/>
</dbReference>
<dbReference type="Pfam" id="PF21365">
    <property type="entry name" value="Glyco_hydro_31_3rd"/>
    <property type="match status" value="1"/>
</dbReference>
<dbReference type="InterPro" id="IPR048395">
    <property type="entry name" value="Glyco_hydro_31_C"/>
</dbReference>
<feature type="signal peptide" evidence="12">
    <location>
        <begin position="1"/>
        <end position="26"/>
    </location>
</feature>